<dbReference type="EMBL" id="JAAFAN010000004">
    <property type="protein sequence ID" value="NDO88187.1"/>
    <property type="molecule type" value="Genomic_DNA"/>
</dbReference>
<dbReference type="InterPro" id="IPR011009">
    <property type="entry name" value="Kinase-like_dom_sf"/>
</dbReference>
<evidence type="ECO:0000313" key="13">
    <source>
        <dbReference type="EMBL" id="MTG89165.1"/>
    </source>
</evidence>
<dbReference type="GO" id="GO:0004674">
    <property type="term" value="F:protein serine/threonine kinase activity"/>
    <property type="evidence" value="ECO:0007669"/>
    <property type="project" value="UniProtKB-KW"/>
</dbReference>
<evidence type="ECO:0000256" key="4">
    <source>
        <dbReference type="ARBA" id="ARBA00022679"/>
    </source>
</evidence>
<keyword evidence="16" id="KW-1185">Reference proteome</keyword>
<keyword evidence="8" id="KW-0067">ATP-binding</keyword>
<keyword evidence="7 13" id="KW-0418">Kinase</keyword>
<organism evidence="13 15">
    <name type="scientific">Cellulosimicrobium composti</name>
    <dbReference type="NCBI Taxonomy" id="2672572"/>
    <lineage>
        <taxon>Bacteria</taxon>
        <taxon>Bacillati</taxon>
        <taxon>Actinomycetota</taxon>
        <taxon>Actinomycetes</taxon>
        <taxon>Micrococcales</taxon>
        <taxon>Promicromonosporaceae</taxon>
        <taxon>Cellulosimicrobium</taxon>
    </lineage>
</organism>
<evidence type="ECO:0000256" key="3">
    <source>
        <dbReference type="ARBA" id="ARBA00022527"/>
    </source>
</evidence>
<reference evidence="14 16" key="3">
    <citation type="journal article" date="2021" name="Arch. Microbiol.">
        <title>Cellulosimicrobium fucosivorans sp. nov., isolated from San Elijo Lagoon, contains a fucose metabolic pathway linked to carotenoid production.</title>
        <authorList>
            <person name="Aviles F.A."/>
            <person name="Kyndt J.A."/>
        </authorList>
    </citation>
    <scope>NUCLEOTIDE SEQUENCE [LARGE SCALE GENOMIC DNA]</scope>
    <source>
        <strain evidence="14 16">SE3</strain>
    </source>
</reference>
<comment type="catalytic activity">
    <reaction evidence="11">
        <text>L-seryl-[protein] + ATP = O-phospho-L-seryl-[protein] + ADP + H(+)</text>
        <dbReference type="Rhea" id="RHEA:17989"/>
        <dbReference type="Rhea" id="RHEA-COMP:9863"/>
        <dbReference type="Rhea" id="RHEA-COMP:11604"/>
        <dbReference type="ChEBI" id="CHEBI:15378"/>
        <dbReference type="ChEBI" id="CHEBI:29999"/>
        <dbReference type="ChEBI" id="CHEBI:30616"/>
        <dbReference type="ChEBI" id="CHEBI:83421"/>
        <dbReference type="ChEBI" id="CHEBI:456216"/>
        <dbReference type="EC" id="2.7.11.1"/>
    </reaction>
</comment>
<dbReference type="SMART" id="SM00090">
    <property type="entry name" value="RIO"/>
    <property type="match status" value="1"/>
</dbReference>
<evidence type="ECO:0000313" key="14">
    <source>
        <dbReference type="EMBL" id="NDO88187.1"/>
    </source>
</evidence>
<evidence type="ECO:0000256" key="5">
    <source>
        <dbReference type="ARBA" id="ARBA00022723"/>
    </source>
</evidence>
<dbReference type="GO" id="GO:0005524">
    <property type="term" value="F:ATP binding"/>
    <property type="evidence" value="ECO:0007669"/>
    <property type="project" value="UniProtKB-KW"/>
</dbReference>
<dbReference type="InterPro" id="IPR018934">
    <property type="entry name" value="RIO_dom"/>
</dbReference>
<reference evidence="13 15" key="1">
    <citation type="submission" date="2019-11" db="EMBL/GenBank/DDBJ databases">
        <title>Cellulosimicrobium composti sp. nov. isolated from a compost.</title>
        <authorList>
            <person name="Yang Y."/>
        </authorList>
    </citation>
    <scope>NUCLEOTIDE SEQUENCE [LARGE SCALE GENOMIC DNA]</scope>
    <source>
        <strain evidence="13 15">BIT-GX5</strain>
    </source>
</reference>
<dbReference type="EMBL" id="WMKA01000017">
    <property type="protein sequence ID" value="MTG89165.1"/>
    <property type="molecule type" value="Genomic_DNA"/>
</dbReference>
<evidence type="ECO:0000256" key="1">
    <source>
        <dbReference type="ARBA" id="ARBA00009196"/>
    </source>
</evidence>
<dbReference type="InterPro" id="IPR000687">
    <property type="entry name" value="RIO_kinase"/>
</dbReference>
<dbReference type="Proteomes" id="UP000440668">
    <property type="component" value="Unassembled WGS sequence"/>
</dbReference>
<evidence type="ECO:0000256" key="10">
    <source>
        <dbReference type="ARBA" id="ARBA00047899"/>
    </source>
</evidence>
<dbReference type="PANTHER" id="PTHR45723">
    <property type="entry name" value="SERINE/THREONINE-PROTEIN KINASE RIO1"/>
    <property type="match status" value="1"/>
</dbReference>
<evidence type="ECO:0000256" key="11">
    <source>
        <dbReference type="ARBA" id="ARBA00048679"/>
    </source>
</evidence>
<evidence type="ECO:0000256" key="8">
    <source>
        <dbReference type="ARBA" id="ARBA00022840"/>
    </source>
</evidence>
<name>A0A6N7ZI66_9MICO</name>
<comment type="similarity">
    <text evidence="1">Belongs to the protein kinase superfamily. RIO-type Ser/Thr kinase family.</text>
</comment>
<dbReference type="InterPro" id="IPR051272">
    <property type="entry name" value="RIO-type_Ser/Thr_kinase"/>
</dbReference>
<reference evidence="14" key="2">
    <citation type="submission" date="2020-01" db="EMBL/GenBank/DDBJ databases">
        <authorList>
            <person name="Aviles F."/>
            <person name="Meyer T.E."/>
            <person name="Kyndt J.A."/>
        </authorList>
    </citation>
    <scope>NUCLEOTIDE SEQUENCE</scope>
    <source>
        <strain evidence="14">SE3</strain>
    </source>
</reference>
<dbReference type="AlphaFoldDB" id="A0A6N7ZI66"/>
<evidence type="ECO:0000256" key="9">
    <source>
        <dbReference type="ARBA" id="ARBA00022842"/>
    </source>
</evidence>
<dbReference type="GO" id="GO:0046872">
    <property type="term" value="F:metal ion binding"/>
    <property type="evidence" value="ECO:0007669"/>
    <property type="project" value="UniProtKB-KW"/>
</dbReference>
<gene>
    <name evidence="13" type="ORF">GJV82_09430</name>
    <name evidence="14" type="ORF">GYH36_01660</name>
</gene>
<evidence type="ECO:0000313" key="16">
    <source>
        <dbReference type="Proteomes" id="UP000471672"/>
    </source>
</evidence>
<evidence type="ECO:0000259" key="12">
    <source>
        <dbReference type="SMART" id="SM00090"/>
    </source>
</evidence>
<dbReference type="Pfam" id="PF01163">
    <property type="entry name" value="RIO1"/>
    <property type="match status" value="1"/>
</dbReference>
<feature type="domain" description="RIO kinase" evidence="12">
    <location>
        <begin position="45"/>
        <end position="279"/>
    </location>
</feature>
<keyword evidence="9" id="KW-0460">Magnesium</keyword>
<proteinExistence type="inferred from homology"/>
<sequence>MRRHDDTDDAGPVTGVLDAALAEDQRWSTWSAVEKGQRGPEPRPEWVVTADAAVDTELGVLKTGKEADVFLVERAVPGDDARRSLLAAKRYRDLDHRAFRRDTVYTEDRRVRRTRDRRALDRKSRYGRQVAAGQWAAAEFAALGELWSAGVPVPYPVQIDGNEILMEFVGTSDGTVHEAAPRLARTRPDADLLASWWDQVRDAMAVLARLGYTHGDLSPYNVLADGDRLVVIDLPQVVDLVANPFGTELLLRDCRTMAAWFASRGLDADADELFAALLAQAW</sequence>
<comment type="caution">
    <text evidence="13">The sequence shown here is derived from an EMBL/GenBank/DDBJ whole genome shotgun (WGS) entry which is preliminary data.</text>
</comment>
<evidence type="ECO:0000256" key="7">
    <source>
        <dbReference type="ARBA" id="ARBA00022777"/>
    </source>
</evidence>
<dbReference type="EC" id="2.7.11.1" evidence="2"/>
<dbReference type="Gene3D" id="3.30.200.20">
    <property type="entry name" value="Phosphorylase Kinase, domain 1"/>
    <property type="match status" value="1"/>
</dbReference>
<keyword evidence="4" id="KW-0808">Transferase</keyword>
<evidence type="ECO:0000256" key="2">
    <source>
        <dbReference type="ARBA" id="ARBA00012513"/>
    </source>
</evidence>
<evidence type="ECO:0000313" key="15">
    <source>
        <dbReference type="Proteomes" id="UP000440668"/>
    </source>
</evidence>
<dbReference type="Gene3D" id="1.10.510.10">
    <property type="entry name" value="Transferase(Phosphotransferase) domain 1"/>
    <property type="match status" value="1"/>
</dbReference>
<comment type="catalytic activity">
    <reaction evidence="10">
        <text>L-threonyl-[protein] + ATP = O-phospho-L-threonyl-[protein] + ADP + H(+)</text>
        <dbReference type="Rhea" id="RHEA:46608"/>
        <dbReference type="Rhea" id="RHEA-COMP:11060"/>
        <dbReference type="Rhea" id="RHEA-COMP:11605"/>
        <dbReference type="ChEBI" id="CHEBI:15378"/>
        <dbReference type="ChEBI" id="CHEBI:30013"/>
        <dbReference type="ChEBI" id="CHEBI:30616"/>
        <dbReference type="ChEBI" id="CHEBI:61977"/>
        <dbReference type="ChEBI" id="CHEBI:456216"/>
        <dbReference type="EC" id="2.7.11.1"/>
    </reaction>
</comment>
<evidence type="ECO:0000256" key="6">
    <source>
        <dbReference type="ARBA" id="ARBA00022741"/>
    </source>
</evidence>
<keyword evidence="5" id="KW-0479">Metal-binding</keyword>
<protein>
    <recommendedName>
        <fullName evidence="2">non-specific serine/threonine protein kinase</fullName>
        <ecNumber evidence="2">2.7.11.1</ecNumber>
    </recommendedName>
</protein>
<keyword evidence="6" id="KW-0547">Nucleotide-binding</keyword>
<dbReference type="SUPFAM" id="SSF56112">
    <property type="entry name" value="Protein kinase-like (PK-like)"/>
    <property type="match status" value="1"/>
</dbReference>
<accession>A0A6N7ZI66</accession>
<keyword evidence="3 13" id="KW-0723">Serine/threonine-protein kinase</keyword>
<dbReference type="Proteomes" id="UP000471672">
    <property type="component" value="Unassembled WGS sequence"/>
</dbReference>